<evidence type="ECO:0000313" key="1">
    <source>
        <dbReference type="EMBL" id="MEZ8196960.1"/>
    </source>
</evidence>
<accession>A0ABV4MBS4</accession>
<protein>
    <submittedName>
        <fullName evidence="1">Uncharacterized protein</fullName>
    </submittedName>
</protein>
<reference evidence="1 2" key="1">
    <citation type="submission" date="2024-06" db="EMBL/GenBank/DDBJ databases">
        <authorList>
            <person name="Steensen K."/>
            <person name="Seneca J."/>
            <person name="Bartlau N."/>
            <person name="Yu A.X."/>
            <person name="Polz M.F."/>
        </authorList>
    </citation>
    <scope>NUCLEOTIDE SEQUENCE [LARGE SCALE GENOMIC DNA]</scope>
    <source>
        <strain evidence="1 2">FF146</strain>
    </source>
</reference>
<comment type="caution">
    <text evidence="1">The sequence shown here is derived from an EMBL/GenBank/DDBJ whole genome shotgun (WGS) entry which is preliminary data.</text>
</comment>
<keyword evidence="2" id="KW-1185">Reference proteome</keyword>
<name>A0ABV4MBS4_9VIBR</name>
<dbReference type="Proteomes" id="UP001569153">
    <property type="component" value="Unassembled WGS sequence"/>
</dbReference>
<gene>
    <name evidence="1" type="ORF">ACED38_19030</name>
</gene>
<evidence type="ECO:0000313" key="2">
    <source>
        <dbReference type="Proteomes" id="UP001569153"/>
    </source>
</evidence>
<dbReference type="EMBL" id="JBGOOT010000043">
    <property type="protein sequence ID" value="MEZ8196960.1"/>
    <property type="molecule type" value="Genomic_DNA"/>
</dbReference>
<sequence length="155" mass="17711">MPFYHEKKEELRSQIERLIDGDRVPVIEVGILTDEQHNMINKGREALDYPPLLNPEILYLGKHHIKSRHHTDGYSADDILSQIIHILDVDVEIPITKRQTKMVSKVPRLDAYGNTIIDNGILELMSRKPKAELFSVIPKGDKIKPSAIKDQKKAS</sequence>
<proteinExistence type="predicted"/>
<organism evidence="1 2">
    <name type="scientific">Vibrio cortegadensis</name>
    <dbReference type="NCBI Taxonomy" id="1328770"/>
    <lineage>
        <taxon>Bacteria</taxon>
        <taxon>Pseudomonadati</taxon>
        <taxon>Pseudomonadota</taxon>
        <taxon>Gammaproteobacteria</taxon>
        <taxon>Vibrionales</taxon>
        <taxon>Vibrionaceae</taxon>
        <taxon>Vibrio</taxon>
    </lineage>
</organism>
<dbReference type="RefSeq" id="WP_371731172.1">
    <property type="nucleotide sequence ID" value="NZ_JBGOOT010000043.1"/>
</dbReference>